<feature type="chain" id="PRO_5013001109" evidence="3">
    <location>
        <begin position="25"/>
        <end position="151"/>
    </location>
</feature>
<dbReference type="PROSITE" id="PS51170">
    <property type="entry name" value="CW"/>
    <property type="match status" value="1"/>
</dbReference>
<keyword evidence="3" id="KW-0732">Signal</keyword>
<dbReference type="Pfam" id="PF19127">
    <property type="entry name" value="Choline_bind_3"/>
    <property type="match status" value="1"/>
</dbReference>
<gene>
    <name evidence="4" type="ORF">CLOSAC_19300</name>
</gene>
<organism evidence="4 5">
    <name type="scientific">Clostridium saccharobutylicum</name>
    <dbReference type="NCBI Taxonomy" id="169679"/>
    <lineage>
        <taxon>Bacteria</taxon>
        <taxon>Bacillati</taxon>
        <taxon>Bacillota</taxon>
        <taxon>Clostridia</taxon>
        <taxon>Eubacteriales</taxon>
        <taxon>Clostridiaceae</taxon>
        <taxon>Clostridium</taxon>
    </lineage>
</organism>
<dbReference type="Proteomes" id="UP000191154">
    <property type="component" value="Unassembled WGS sequence"/>
</dbReference>
<dbReference type="SUPFAM" id="SSF69360">
    <property type="entry name" value="Cell wall binding repeat"/>
    <property type="match status" value="1"/>
</dbReference>
<dbReference type="Gene3D" id="2.10.270.10">
    <property type="entry name" value="Cholin Binding"/>
    <property type="match status" value="1"/>
</dbReference>
<name>A0A1S8NBI6_CLOSA</name>
<evidence type="ECO:0000256" key="2">
    <source>
        <dbReference type="PROSITE-ProRule" id="PRU00591"/>
    </source>
</evidence>
<proteinExistence type="predicted"/>
<reference evidence="4 5" key="1">
    <citation type="submission" date="2016-05" db="EMBL/GenBank/DDBJ databases">
        <title>Microbial solvent formation.</title>
        <authorList>
            <person name="Poehlein A."/>
            <person name="Montoya Solano J.D."/>
            <person name="Flitsch S."/>
            <person name="Krabben P."/>
            <person name="Duerre P."/>
            <person name="Daniel R."/>
        </authorList>
    </citation>
    <scope>NUCLEOTIDE SEQUENCE [LARGE SCALE GENOMIC DNA]</scope>
    <source>
        <strain evidence="4 5">L1-8</strain>
    </source>
</reference>
<sequence length="151" mass="17782">MNRFIKSLSVIFIMLSLFSIGASANEYSGWRSNTVFYSGDPMIVYADSSQWDRIYDSNTNSYYWMCETPDFYQGYTNAWIYTNGKWYYVRDDGQMEYGVLVGDKNKKERYLLDDNGAMVVNQYWDQFGSSNYIDTNGLVHLPDIYYQMMPN</sequence>
<protein>
    <submittedName>
        <fullName evidence="4">Uncharacterized protein</fullName>
    </submittedName>
</protein>
<evidence type="ECO:0000256" key="1">
    <source>
        <dbReference type="ARBA" id="ARBA00022737"/>
    </source>
</evidence>
<evidence type="ECO:0000313" key="5">
    <source>
        <dbReference type="Proteomes" id="UP000191154"/>
    </source>
</evidence>
<dbReference type="EMBL" id="LZYZ01000003">
    <property type="protein sequence ID" value="OOM13844.1"/>
    <property type="molecule type" value="Genomic_DNA"/>
</dbReference>
<dbReference type="RefSeq" id="WP_077865224.1">
    <property type="nucleotide sequence ID" value="NZ_LZYZ01000003.1"/>
</dbReference>
<comment type="caution">
    <text evidence="4">The sequence shown here is derived from an EMBL/GenBank/DDBJ whole genome shotgun (WGS) entry which is preliminary data.</text>
</comment>
<dbReference type="InterPro" id="IPR018337">
    <property type="entry name" value="Cell_wall/Cho-bd_repeat"/>
</dbReference>
<keyword evidence="1" id="KW-0677">Repeat</keyword>
<evidence type="ECO:0000313" key="4">
    <source>
        <dbReference type="EMBL" id="OOM13844.1"/>
    </source>
</evidence>
<accession>A0A1S8NBI6</accession>
<evidence type="ECO:0000256" key="3">
    <source>
        <dbReference type="SAM" id="SignalP"/>
    </source>
</evidence>
<dbReference type="AlphaFoldDB" id="A0A1S8NBI6"/>
<feature type="repeat" description="Cell wall-binding" evidence="2">
    <location>
        <begin position="76"/>
        <end position="95"/>
    </location>
</feature>
<feature type="signal peptide" evidence="3">
    <location>
        <begin position="1"/>
        <end position="24"/>
    </location>
</feature>